<organism evidence="4 5">
    <name type="scientific">Zostera marina</name>
    <name type="common">Eelgrass</name>
    <dbReference type="NCBI Taxonomy" id="29655"/>
    <lineage>
        <taxon>Eukaryota</taxon>
        <taxon>Viridiplantae</taxon>
        <taxon>Streptophyta</taxon>
        <taxon>Embryophyta</taxon>
        <taxon>Tracheophyta</taxon>
        <taxon>Spermatophyta</taxon>
        <taxon>Magnoliopsida</taxon>
        <taxon>Liliopsida</taxon>
        <taxon>Zosteraceae</taxon>
        <taxon>Zostera</taxon>
    </lineage>
</organism>
<dbReference type="Proteomes" id="UP000036987">
    <property type="component" value="Unassembled WGS sequence"/>
</dbReference>
<gene>
    <name evidence="4" type="ORF">ZOSMA_123G00390</name>
</gene>
<protein>
    <submittedName>
        <fullName evidence="4">Protein SMG9</fullName>
    </submittedName>
</protein>
<evidence type="ECO:0000256" key="3">
    <source>
        <dbReference type="SAM" id="MobiDB-lite"/>
    </source>
</evidence>
<comment type="similarity">
    <text evidence="1">Belongs to the SMG9 family.</text>
</comment>
<dbReference type="InterPro" id="IPR039177">
    <property type="entry name" value="SMG9"/>
</dbReference>
<feature type="region of interest" description="Disordered" evidence="3">
    <location>
        <begin position="1"/>
        <end position="53"/>
    </location>
</feature>
<comment type="caution">
    <text evidence="4">The sequence shown here is derived from an EMBL/GenBank/DDBJ whole genome shotgun (WGS) entry which is preliminary data.</text>
</comment>
<dbReference type="PANTHER" id="PTHR14270">
    <property type="entry name" value="NONSENSE-MEDIATED MRNA DECAY FACTOR SMG9"/>
    <property type="match status" value="1"/>
</dbReference>
<dbReference type="InterPro" id="IPR027417">
    <property type="entry name" value="P-loop_NTPase"/>
</dbReference>
<dbReference type="PANTHER" id="PTHR14270:SF0">
    <property type="entry name" value="NONSENSE-MEDIATED MRNA DECAY FACTOR SMG9"/>
    <property type="match status" value="1"/>
</dbReference>
<reference evidence="5" key="1">
    <citation type="journal article" date="2016" name="Nature">
        <title>The genome of the seagrass Zostera marina reveals angiosperm adaptation to the sea.</title>
        <authorList>
            <person name="Olsen J.L."/>
            <person name="Rouze P."/>
            <person name="Verhelst B."/>
            <person name="Lin Y.-C."/>
            <person name="Bayer T."/>
            <person name="Collen J."/>
            <person name="Dattolo E."/>
            <person name="De Paoli E."/>
            <person name="Dittami S."/>
            <person name="Maumus F."/>
            <person name="Michel G."/>
            <person name="Kersting A."/>
            <person name="Lauritano C."/>
            <person name="Lohaus R."/>
            <person name="Toepel M."/>
            <person name="Tonon T."/>
            <person name="Vanneste K."/>
            <person name="Amirebrahimi M."/>
            <person name="Brakel J."/>
            <person name="Bostroem C."/>
            <person name="Chovatia M."/>
            <person name="Grimwood J."/>
            <person name="Jenkins J.W."/>
            <person name="Jueterbock A."/>
            <person name="Mraz A."/>
            <person name="Stam W.T."/>
            <person name="Tice H."/>
            <person name="Bornberg-Bauer E."/>
            <person name="Green P.J."/>
            <person name="Pearson G.A."/>
            <person name="Procaccini G."/>
            <person name="Duarte C.M."/>
            <person name="Schmutz J."/>
            <person name="Reusch T.B.H."/>
            <person name="Van de Peer Y."/>
        </authorList>
    </citation>
    <scope>NUCLEOTIDE SEQUENCE [LARGE SCALE GENOMIC DNA]</scope>
    <source>
        <strain evidence="5">cv. Finnish</strain>
    </source>
</reference>
<feature type="compositionally biased region" description="Basic and acidic residues" evidence="3">
    <location>
        <begin position="1"/>
        <end position="10"/>
    </location>
</feature>
<evidence type="ECO:0000256" key="2">
    <source>
        <dbReference type="ARBA" id="ARBA00023161"/>
    </source>
</evidence>
<dbReference type="SUPFAM" id="SSF52540">
    <property type="entry name" value="P-loop containing nucleoside triphosphate hydrolases"/>
    <property type="match status" value="1"/>
</dbReference>
<evidence type="ECO:0000313" key="5">
    <source>
        <dbReference type="Proteomes" id="UP000036987"/>
    </source>
</evidence>
<sequence>MAAKSTDRHFASSSSSFSTPAPKILLAKPSPSSPSSFSVSKDDSSSRSRSSSLGSLNLLSVDSWELNTDRALPFLSDNTDFTVIGIIGPPGVGKSTIINELYGFDGNSPGMLPSFATQTEETKAMARHRTNGIEMRVSAERLILLDTQPIFSSSILAEMMKSDGSSSIPIVDGDYVPAVLAHEIMGIQLGVFLSSICHVLLVVSEGIHDISSWHLMSTVDLLKHNIPDPSLLSSGNTQSTAPILDNEFLSMPIFVHTKLQQHQLSSSSVNAFRKTLSQYFAHSSFCTKRKSSNSVKDSVTSLDSAPPLFMLPLDVVAGSSNLGYESFSLALERLRDKILSLQHQSFERTISEREWARNASKIWAIVKKSPTMAEFFKTLKYPRIFKRS</sequence>
<keyword evidence="2" id="KW-0866">Nonsense-mediated mRNA decay</keyword>
<feature type="compositionally biased region" description="Low complexity" evidence="3">
    <location>
        <begin position="25"/>
        <end position="39"/>
    </location>
</feature>
<evidence type="ECO:0000313" key="4">
    <source>
        <dbReference type="EMBL" id="KMZ74691.1"/>
    </source>
</evidence>
<dbReference type="GO" id="GO:0000184">
    <property type="term" value="P:nuclear-transcribed mRNA catabolic process, nonsense-mediated decay"/>
    <property type="evidence" value="ECO:0000318"/>
    <property type="project" value="GO_Central"/>
</dbReference>
<proteinExistence type="inferred from homology"/>
<dbReference type="EMBL" id="LFYR01000252">
    <property type="protein sequence ID" value="KMZ74691.1"/>
    <property type="molecule type" value="Genomic_DNA"/>
</dbReference>
<dbReference type="STRING" id="29655.A0A0K9Q090"/>
<dbReference type="Gene3D" id="3.40.50.300">
    <property type="entry name" value="P-loop containing nucleotide triphosphate hydrolases"/>
    <property type="match status" value="1"/>
</dbReference>
<keyword evidence="5" id="KW-1185">Reference proteome</keyword>
<evidence type="ECO:0000256" key="1">
    <source>
        <dbReference type="ARBA" id="ARBA00007712"/>
    </source>
</evidence>
<name>A0A0K9Q090_ZOSMR</name>
<dbReference type="OMA" id="ASVCHIL"/>
<dbReference type="OrthoDB" id="79514at2759"/>
<accession>A0A0K9Q090</accession>
<dbReference type="AlphaFoldDB" id="A0A0K9Q090"/>